<sequence>MADSVPDAPDGWRRIHAILRRFSAHIRFAMPKSVTLDRFDRALLEQVQKDNQPPARILAERVGLSESAVLRRLRRLRREGVIAADISVVHPAVLGLPLTIHVLVSLEREGSAELDAFVRKLRIRPEIRQAWYVTGETDFILLLRLTDMAAYEAFAREVFHDDPNVRAFRTLIAMREIIGPADAKPYPLADR</sequence>
<evidence type="ECO:0000259" key="4">
    <source>
        <dbReference type="PROSITE" id="PS50956"/>
    </source>
</evidence>
<dbReference type="InterPro" id="IPR036390">
    <property type="entry name" value="WH_DNA-bd_sf"/>
</dbReference>
<evidence type="ECO:0000256" key="2">
    <source>
        <dbReference type="ARBA" id="ARBA00023125"/>
    </source>
</evidence>
<proteinExistence type="predicted"/>
<dbReference type="PANTHER" id="PTHR30154:SF34">
    <property type="entry name" value="TRANSCRIPTIONAL REGULATOR AZLB"/>
    <property type="match status" value="1"/>
</dbReference>
<evidence type="ECO:0000313" key="5">
    <source>
        <dbReference type="EMBL" id="MCF3945625.1"/>
    </source>
</evidence>
<feature type="domain" description="HTH asnC-type" evidence="4">
    <location>
        <begin position="36"/>
        <end position="97"/>
    </location>
</feature>
<dbReference type="InterPro" id="IPR019887">
    <property type="entry name" value="Tscrpt_reg_AsnC/Lrp_C"/>
</dbReference>
<evidence type="ECO:0000256" key="3">
    <source>
        <dbReference type="ARBA" id="ARBA00023163"/>
    </source>
</evidence>
<comment type="caution">
    <text evidence="5">The sequence shown here is derived from an EMBL/GenBank/DDBJ whole genome shotgun (WGS) entry which is preliminary data.</text>
</comment>
<keyword evidence="1" id="KW-0805">Transcription regulation</keyword>
<dbReference type="Proteomes" id="UP001521209">
    <property type="component" value="Unassembled WGS sequence"/>
</dbReference>
<keyword evidence="2" id="KW-0238">DNA-binding</keyword>
<organism evidence="5 6">
    <name type="scientific">Acidiphilium iwatense</name>
    <dbReference type="NCBI Taxonomy" id="768198"/>
    <lineage>
        <taxon>Bacteria</taxon>
        <taxon>Pseudomonadati</taxon>
        <taxon>Pseudomonadota</taxon>
        <taxon>Alphaproteobacteria</taxon>
        <taxon>Acetobacterales</taxon>
        <taxon>Acidocellaceae</taxon>
        <taxon>Acidiphilium</taxon>
    </lineage>
</organism>
<dbReference type="InterPro" id="IPR000485">
    <property type="entry name" value="AsnC-type_HTH_dom"/>
</dbReference>
<dbReference type="PROSITE" id="PS50956">
    <property type="entry name" value="HTH_ASNC_2"/>
    <property type="match status" value="1"/>
</dbReference>
<name>A0ABS9DV18_9PROT</name>
<reference evidence="5 6" key="1">
    <citation type="submission" date="2022-01" db="EMBL/GenBank/DDBJ databases">
        <authorList>
            <person name="Won M."/>
            <person name="Kim S.-J."/>
            <person name="Kwon S.-W."/>
        </authorList>
    </citation>
    <scope>NUCLEOTIDE SEQUENCE [LARGE SCALE GENOMIC DNA]</scope>
    <source>
        <strain evidence="5 6">KCTC 23505</strain>
    </source>
</reference>
<keyword evidence="3" id="KW-0804">Transcription</keyword>
<dbReference type="SUPFAM" id="SSF46785">
    <property type="entry name" value="Winged helix' DNA-binding domain"/>
    <property type="match status" value="1"/>
</dbReference>
<dbReference type="PANTHER" id="PTHR30154">
    <property type="entry name" value="LEUCINE-RESPONSIVE REGULATORY PROTEIN"/>
    <property type="match status" value="1"/>
</dbReference>
<dbReference type="InterPro" id="IPR011008">
    <property type="entry name" value="Dimeric_a/b-barrel"/>
</dbReference>
<dbReference type="EMBL" id="JAKGBZ010000003">
    <property type="protein sequence ID" value="MCF3945625.1"/>
    <property type="molecule type" value="Genomic_DNA"/>
</dbReference>
<dbReference type="SUPFAM" id="SSF54909">
    <property type="entry name" value="Dimeric alpha+beta barrel"/>
    <property type="match status" value="1"/>
</dbReference>
<dbReference type="InterPro" id="IPR036388">
    <property type="entry name" value="WH-like_DNA-bd_sf"/>
</dbReference>
<dbReference type="PRINTS" id="PR00033">
    <property type="entry name" value="HTHASNC"/>
</dbReference>
<dbReference type="SMART" id="SM00344">
    <property type="entry name" value="HTH_ASNC"/>
    <property type="match status" value="1"/>
</dbReference>
<dbReference type="Gene3D" id="1.10.10.10">
    <property type="entry name" value="Winged helix-like DNA-binding domain superfamily/Winged helix DNA-binding domain"/>
    <property type="match status" value="1"/>
</dbReference>
<evidence type="ECO:0000313" key="6">
    <source>
        <dbReference type="Proteomes" id="UP001521209"/>
    </source>
</evidence>
<dbReference type="Pfam" id="PF13412">
    <property type="entry name" value="HTH_24"/>
    <property type="match status" value="1"/>
</dbReference>
<keyword evidence="6" id="KW-1185">Reference proteome</keyword>
<protein>
    <submittedName>
        <fullName evidence="5">Lrp/AsnC family transcriptional regulator</fullName>
    </submittedName>
</protein>
<dbReference type="Gene3D" id="3.30.70.920">
    <property type="match status" value="1"/>
</dbReference>
<dbReference type="Pfam" id="PF01037">
    <property type="entry name" value="AsnC_trans_reg"/>
    <property type="match status" value="1"/>
</dbReference>
<evidence type="ECO:0000256" key="1">
    <source>
        <dbReference type="ARBA" id="ARBA00023015"/>
    </source>
</evidence>
<accession>A0ABS9DV18</accession>
<gene>
    <name evidence="5" type="ORF">L2A60_02855</name>
</gene>
<dbReference type="InterPro" id="IPR019888">
    <property type="entry name" value="Tscrpt_reg_AsnC-like"/>
</dbReference>